<feature type="coiled-coil region" evidence="1">
    <location>
        <begin position="95"/>
        <end position="149"/>
    </location>
</feature>
<dbReference type="EMBL" id="CP108264">
    <property type="protein sequence ID" value="WTU72666.1"/>
    <property type="molecule type" value="Genomic_DNA"/>
</dbReference>
<dbReference type="AlphaFoldDB" id="A0AAU2JL23"/>
<proteinExistence type="predicted"/>
<keyword evidence="1" id="KW-0175">Coiled coil</keyword>
<organism evidence="2">
    <name type="scientific">Streptomyces sp. NBC_00049</name>
    <dbReference type="NCBI Taxonomy" id="2903617"/>
    <lineage>
        <taxon>Bacteria</taxon>
        <taxon>Bacillati</taxon>
        <taxon>Actinomycetota</taxon>
        <taxon>Actinomycetes</taxon>
        <taxon>Kitasatosporales</taxon>
        <taxon>Streptomycetaceae</taxon>
        <taxon>Streptomyces</taxon>
    </lineage>
</organism>
<gene>
    <name evidence="2" type="ORF">OG327_04525</name>
</gene>
<accession>A0AAU2JL23</accession>
<reference evidence="2" key="1">
    <citation type="submission" date="2022-10" db="EMBL/GenBank/DDBJ databases">
        <title>The complete genomes of actinobacterial strains from the NBC collection.</title>
        <authorList>
            <person name="Joergensen T.S."/>
            <person name="Alvarez Arevalo M."/>
            <person name="Sterndorff E.B."/>
            <person name="Faurdal D."/>
            <person name="Vuksanovic O."/>
            <person name="Mourched A.-S."/>
            <person name="Charusanti P."/>
            <person name="Shaw S."/>
            <person name="Blin K."/>
            <person name="Weber T."/>
        </authorList>
    </citation>
    <scope>NUCLEOTIDE SEQUENCE</scope>
    <source>
        <strain evidence="2">NBC_00049</strain>
    </source>
</reference>
<evidence type="ECO:0000256" key="1">
    <source>
        <dbReference type="SAM" id="Coils"/>
    </source>
</evidence>
<sequence>MDDARREMAATLGATDLNDAEAALRTLGCAFRWAAAAVRQVVGDGDSARALEALYDLDDALEAGRELVGAVPALLATAMPGDSVGGGTDEMVRQLADAAERVAAERVELKKLAATEEELRVRLEQHEELRRQVDELRRLERLVDALDALRGQQRVIADRLAALRGKDAGVDDTLRTSGDALIRLSDDRLASLGPQTRQVLERAAAVQSELAAEERTYDEGAAALAARKQRLERIQDERHGQLASLRLYARADRDLARALATPAGPGAASAAEAESVSLEQVEAATADIERRLRDADAALGRVLEARDSRDTDGRTVIRRNGG</sequence>
<evidence type="ECO:0000313" key="2">
    <source>
        <dbReference type="EMBL" id="WTU72666.1"/>
    </source>
</evidence>
<name>A0AAU2JL23_9ACTN</name>
<protein>
    <submittedName>
        <fullName evidence="2">Uncharacterized protein</fullName>
    </submittedName>
</protein>